<evidence type="ECO:0000259" key="1">
    <source>
        <dbReference type="Pfam" id="PF12728"/>
    </source>
</evidence>
<dbReference type="InterPro" id="IPR041657">
    <property type="entry name" value="HTH_17"/>
</dbReference>
<proteinExistence type="predicted"/>
<dbReference type="Pfam" id="PF12728">
    <property type="entry name" value="HTH_17"/>
    <property type="match status" value="1"/>
</dbReference>
<comment type="caution">
    <text evidence="2">The sequence shown here is derived from an EMBL/GenBank/DDBJ whole genome shotgun (WGS) entry which is preliminary data.</text>
</comment>
<dbReference type="Proteomes" id="UP000280819">
    <property type="component" value="Unassembled WGS sequence"/>
</dbReference>
<reference evidence="2 3" key="1">
    <citation type="submission" date="2018-11" db="EMBL/GenBank/DDBJ databases">
        <title>Genomes From Bacteria Associated with the Canine Oral Cavity: a Test Case for Automated Genome-Based Taxonomic Assignment.</title>
        <authorList>
            <person name="Coil D.A."/>
            <person name="Jospin G."/>
            <person name="Darling A.E."/>
            <person name="Wallis C."/>
            <person name="Davis I.J."/>
            <person name="Harris S."/>
            <person name="Eisen J.A."/>
            <person name="Holcombe L.J."/>
            <person name="O'Flynn C."/>
        </authorList>
    </citation>
    <scope>NUCLEOTIDE SEQUENCE [LARGE SCALE GENOMIC DNA]</scope>
    <source>
        <strain evidence="2 3">OH887_COT-365</strain>
    </source>
</reference>
<protein>
    <submittedName>
        <fullName evidence="2">DNA-binding protein</fullName>
    </submittedName>
</protein>
<dbReference type="RefSeq" id="WP_124844536.1">
    <property type="nucleotide sequence ID" value="NZ_RQZG01000007.1"/>
</dbReference>
<name>A0A3P1T6X0_9ACTN</name>
<keyword evidence="2" id="KW-0238">DNA-binding</keyword>
<dbReference type="OrthoDB" id="4807798at2"/>
<gene>
    <name evidence="2" type="ORF">EII34_07595</name>
</gene>
<dbReference type="GO" id="GO:0003677">
    <property type="term" value="F:DNA binding"/>
    <property type="evidence" value="ECO:0007669"/>
    <property type="project" value="UniProtKB-KW"/>
</dbReference>
<organism evidence="2 3">
    <name type="scientific">Arachnia propionica</name>
    <dbReference type="NCBI Taxonomy" id="1750"/>
    <lineage>
        <taxon>Bacteria</taxon>
        <taxon>Bacillati</taxon>
        <taxon>Actinomycetota</taxon>
        <taxon>Actinomycetes</taxon>
        <taxon>Propionibacteriales</taxon>
        <taxon>Propionibacteriaceae</taxon>
        <taxon>Arachnia</taxon>
    </lineage>
</organism>
<dbReference type="AlphaFoldDB" id="A0A3P1T6X0"/>
<sequence length="98" mass="10425">MGTAYSPASSRTHYLTLQEAVAEGYGAYSTLRSWIAQGKLPASKTGSRVKILRSDLDALARPVGVDPIEAAIERLVAAAPPLTPEQTRCLRDLLGEAS</sequence>
<evidence type="ECO:0000313" key="2">
    <source>
        <dbReference type="EMBL" id="RRD05192.1"/>
    </source>
</evidence>
<evidence type="ECO:0000313" key="3">
    <source>
        <dbReference type="Proteomes" id="UP000280819"/>
    </source>
</evidence>
<dbReference type="EMBL" id="RQZG01000007">
    <property type="protein sequence ID" value="RRD05192.1"/>
    <property type="molecule type" value="Genomic_DNA"/>
</dbReference>
<feature type="domain" description="Helix-turn-helix" evidence="1">
    <location>
        <begin position="15"/>
        <end position="60"/>
    </location>
</feature>
<accession>A0A3P1T6X0</accession>